<name>A0A420YBY7_9PEZI</name>
<organism evidence="2 3">
    <name type="scientific">Coniochaeta pulveracea</name>
    <dbReference type="NCBI Taxonomy" id="177199"/>
    <lineage>
        <taxon>Eukaryota</taxon>
        <taxon>Fungi</taxon>
        <taxon>Dikarya</taxon>
        <taxon>Ascomycota</taxon>
        <taxon>Pezizomycotina</taxon>
        <taxon>Sordariomycetes</taxon>
        <taxon>Sordariomycetidae</taxon>
        <taxon>Coniochaetales</taxon>
        <taxon>Coniochaetaceae</taxon>
        <taxon>Coniochaeta</taxon>
    </lineage>
</organism>
<comment type="caution">
    <text evidence="2">The sequence shown here is derived from an EMBL/GenBank/DDBJ whole genome shotgun (WGS) entry which is preliminary data.</text>
</comment>
<gene>
    <name evidence="2" type="ORF">DL546_002856</name>
</gene>
<feature type="compositionally biased region" description="Polar residues" evidence="1">
    <location>
        <begin position="1"/>
        <end position="14"/>
    </location>
</feature>
<evidence type="ECO:0000313" key="2">
    <source>
        <dbReference type="EMBL" id="RKU45374.1"/>
    </source>
</evidence>
<dbReference type="EMBL" id="QVQW01000021">
    <property type="protein sequence ID" value="RKU45374.1"/>
    <property type="molecule type" value="Genomic_DNA"/>
</dbReference>
<feature type="compositionally biased region" description="Low complexity" evidence="1">
    <location>
        <begin position="245"/>
        <end position="259"/>
    </location>
</feature>
<keyword evidence="3" id="KW-1185">Reference proteome</keyword>
<protein>
    <submittedName>
        <fullName evidence="2">Uncharacterized protein</fullName>
    </submittedName>
</protein>
<evidence type="ECO:0000256" key="1">
    <source>
        <dbReference type="SAM" id="MobiDB-lite"/>
    </source>
</evidence>
<dbReference type="AlphaFoldDB" id="A0A420YBY7"/>
<accession>A0A420YBY7</accession>
<feature type="region of interest" description="Disordered" evidence="1">
    <location>
        <begin position="1"/>
        <end position="57"/>
    </location>
</feature>
<evidence type="ECO:0000313" key="3">
    <source>
        <dbReference type="Proteomes" id="UP000275385"/>
    </source>
</evidence>
<proteinExistence type="predicted"/>
<sequence>MSTRSLGHSQTTGFQGRENDGHSSHQTGDHILQTPKDQSNPYQADNPMEAYHGESQLTERPWRIESYSKARMEEALDERRRETWQWLFEMARNTRRIVEELRGKRLAIDSRRSATADSVVVSEAPDPPKFSARATSLTGRREGLLALEEEQSERWIHQEIISVEELDSPPPLHGCVLGWICSLRQSIEEQIAALQEHRREEEEFLRMSNPGNDASSRHDGSGFAYGSEDEDGSDSHRAGSEKTPGSDIPSNSNSGGSINVTKDDEDGHHVDGSDGSNSFVILTPSTCSAYSETDVSNPSLSTP</sequence>
<feature type="compositionally biased region" description="Basic and acidic residues" evidence="1">
    <location>
        <begin position="261"/>
        <end position="272"/>
    </location>
</feature>
<reference evidence="2 3" key="1">
    <citation type="submission" date="2018-08" db="EMBL/GenBank/DDBJ databases">
        <title>Draft genome of the lignicolous fungus Coniochaeta pulveracea.</title>
        <authorList>
            <person name="Borstlap C.J."/>
            <person name="De Witt R.N."/>
            <person name="Botha A."/>
            <person name="Volschenk H."/>
        </authorList>
    </citation>
    <scope>NUCLEOTIDE SEQUENCE [LARGE SCALE GENOMIC DNA]</scope>
    <source>
        <strain evidence="2 3">CAB683</strain>
    </source>
</reference>
<dbReference type="Proteomes" id="UP000275385">
    <property type="component" value="Unassembled WGS sequence"/>
</dbReference>
<feature type="region of interest" description="Disordered" evidence="1">
    <location>
        <begin position="202"/>
        <end position="281"/>
    </location>
</feature>